<evidence type="ECO:0000256" key="4">
    <source>
        <dbReference type="ARBA" id="ARBA00023136"/>
    </source>
</evidence>
<dbReference type="Proteomes" id="UP000061809">
    <property type="component" value="Chromosome"/>
</dbReference>
<keyword evidence="3" id="KW-0732">Signal</keyword>
<feature type="domain" description="RagB/SusD" evidence="6">
    <location>
        <begin position="322"/>
        <end position="510"/>
    </location>
</feature>
<dbReference type="EMBL" id="CP012801">
    <property type="protein sequence ID" value="ALJ59321.1"/>
    <property type="molecule type" value="Genomic_DNA"/>
</dbReference>
<dbReference type="Pfam" id="PF14322">
    <property type="entry name" value="SusD-like_3"/>
    <property type="match status" value="1"/>
</dbReference>
<dbReference type="InterPro" id="IPR011990">
    <property type="entry name" value="TPR-like_helical_dom_sf"/>
</dbReference>
<comment type="similarity">
    <text evidence="2">Belongs to the SusD family.</text>
</comment>
<comment type="subcellular location">
    <subcellularLocation>
        <location evidence="1">Cell outer membrane</location>
    </subcellularLocation>
</comment>
<dbReference type="SUPFAM" id="SSF48452">
    <property type="entry name" value="TPR-like"/>
    <property type="match status" value="1"/>
</dbReference>
<accession>A0A0P0FVD9</accession>
<organism evidence="8">
    <name type="scientific">Bacteroides cellulosilyticus</name>
    <dbReference type="NCBI Taxonomy" id="246787"/>
    <lineage>
        <taxon>Bacteria</taxon>
        <taxon>Pseudomonadati</taxon>
        <taxon>Bacteroidota</taxon>
        <taxon>Bacteroidia</taxon>
        <taxon>Bacteroidales</taxon>
        <taxon>Bacteroidaceae</taxon>
        <taxon>Bacteroides</taxon>
    </lineage>
</organism>
<dbReference type="KEGG" id="bcel:BcellWH2_02078"/>
<dbReference type="RefSeq" id="WP_029429036.1">
    <property type="nucleotide sequence ID" value="NZ_CP012801.1"/>
</dbReference>
<evidence type="ECO:0000259" key="6">
    <source>
        <dbReference type="Pfam" id="PF07980"/>
    </source>
</evidence>
<evidence type="ECO:0000256" key="2">
    <source>
        <dbReference type="ARBA" id="ARBA00006275"/>
    </source>
</evidence>
<evidence type="ECO:0000256" key="5">
    <source>
        <dbReference type="ARBA" id="ARBA00023237"/>
    </source>
</evidence>
<dbReference type="Gene3D" id="1.25.40.390">
    <property type="match status" value="1"/>
</dbReference>
<keyword evidence="5" id="KW-0998">Cell outer membrane</keyword>
<dbReference type="PATRIC" id="fig|246787.4.peg.2138"/>
<dbReference type="CDD" id="cd08977">
    <property type="entry name" value="SusD"/>
    <property type="match status" value="1"/>
</dbReference>
<dbReference type="InterPro" id="IPR033985">
    <property type="entry name" value="SusD-like_N"/>
</dbReference>
<feature type="domain" description="SusD-like N-terminal" evidence="7">
    <location>
        <begin position="24"/>
        <end position="220"/>
    </location>
</feature>
<sequence length="665" mass="74717">MKKIMNILGISAAMLLVFTSCEDWLDMPSESKADSSTVFETVGRAEMTVMGGYSWLHTQELGYQLLMGTDESASTESNSKYNVANYDYTNTSSMLSSTYTNMYKAIEYANVCIKNLPEMNVSDGEKKKVDALLGEALAIRAYAYWNIVRFYGDVPYTNIPTVDLTTFSSSRVSRDTIYDHCIGDLKRAIELLPWKSEGMVATPERFTKNSAYGILARVALYAAGYSLRWDLNTVPYNQSSLKIAQRSDAARIKELYQIAADACKAVITKGENRLLDDYDQIFRDLGNQQYNDETMFEYGWYSTNGQDVRTGYTNGIPTSGTDNEGLGKGGSQMIAMPTFYFEFEEDDQRRDVSVCNYGLKLSTGNNAYQMNTFAGMGVGKYRINWKKVRGSSDSKRDFNWPILRYSDVLLMYAEALNELNNGATPEAEKAVEDVRLRAFNNDASKVGTIPSGYEEFKNFIIQERKLELSNEGLRKSDLARWGILVDYLTTEKEKLVQLAKREGRYANVDVYRAYKLASTPSFADPTIALPYISITEQDLVDMGFSETELTTMHTLNSGSKGAIKRKFFEADGKVYFKSEDVPADAKKVEEVEYTILNMFSINSIKQKGNLCVEDVEGLSSNNAWITGKTGVFYGMKKNMVEILPFNTTNIIDVNPGLAGQQHPSY</sequence>
<protein>
    <submittedName>
        <fullName evidence="8">SusD family protein</fullName>
    </submittedName>
</protein>
<dbReference type="GO" id="GO:0009279">
    <property type="term" value="C:cell outer membrane"/>
    <property type="evidence" value="ECO:0007669"/>
    <property type="project" value="UniProtKB-SubCell"/>
</dbReference>
<dbReference type="PROSITE" id="PS51257">
    <property type="entry name" value="PROKAR_LIPOPROTEIN"/>
    <property type="match status" value="1"/>
</dbReference>
<evidence type="ECO:0000259" key="7">
    <source>
        <dbReference type="Pfam" id="PF14322"/>
    </source>
</evidence>
<evidence type="ECO:0000256" key="3">
    <source>
        <dbReference type="ARBA" id="ARBA00022729"/>
    </source>
</evidence>
<gene>
    <name evidence="8" type="ORF">BcellWH2_02078</name>
</gene>
<reference evidence="8" key="1">
    <citation type="journal article" date="2015" name="Science">
        <title>Genetic determinants of in vivo fitness and diet responsiveness in multiple human gut Bacteroides.</title>
        <authorList>
            <person name="Wu M."/>
            <person name="McNulty N.P."/>
            <person name="Rodionov D.A."/>
            <person name="Khoroshkin M.S."/>
            <person name="Griffin N.W."/>
            <person name="Cheng J."/>
            <person name="Latreille P."/>
            <person name="Kerstetter R.A."/>
            <person name="Terrapon N."/>
            <person name="Henrissat B."/>
            <person name="Osterman A.L."/>
            <person name="Gordon J.I."/>
        </authorList>
    </citation>
    <scope>NUCLEOTIDE SEQUENCE [LARGE SCALE GENOMIC DNA]</scope>
    <source>
        <strain evidence="8">WH2</strain>
    </source>
</reference>
<proteinExistence type="inferred from homology"/>
<evidence type="ECO:0000256" key="1">
    <source>
        <dbReference type="ARBA" id="ARBA00004442"/>
    </source>
</evidence>
<keyword evidence="4" id="KW-0472">Membrane</keyword>
<name>A0A0P0FVD9_9BACE</name>
<dbReference type="AlphaFoldDB" id="A0A0P0FVD9"/>
<dbReference type="Pfam" id="PF07980">
    <property type="entry name" value="SusD_RagB"/>
    <property type="match status" value="1"/>
</dbReference>
<evidence type="ECO:0000313" key="8">
    <source>
        <dbReference type="EMBL" id="ALJ59321.1"/>
    </source>
</evidence>
<dbReference type="InterPro" id="IPR012944">
    <property type="entry name" value="SusD_RagB_dom"/>
</dbReference>